<protein>
    <recommendedName>
        <fullName evidence="3">Winged helix-turn-helix</fullName>
    </recommendedName>
</protein>
<dbReference type="InterPro" id="IPR036388">
    <property type="entry name" value="WH-like_DNA-bd_sf"/>
</dbReference>
<keyword evidence="2" id="KW-1185">Reference proteome</keyword>
<dbReference type="EMBL" id="FNPB01000019">
    <property type="protein sequence ID" value="SDY51527.1"/>
    <property type="molecule type" value="Genomic_DNA"/>
</dbReference>
<proteinExistence type="predicted"/>
<evidence type="ECO:0008006" key="3">
    <source>
        <dbReference type="Google" id="ProtNLM"/>
    </source>
</evidence>
<dbReference type="Gene3D" id="1.10.10.10">
    <property type="entry name" value="Winged helix-like DNA-binding domain superfamily/Winged helix DNA-binding domain"/>
    <property type="match status" value="1"/>
</dbReference>
<organism evidence="1 2">
    <name type="scientific">Halobellus clavatus</name>
    <dbReference type="NCBI Taxonomy" id="660517"/>
    <lineage>
        <taxon>Archaea</taxon>
        <taxon>Methanobacteriati</taxon>
        <taxon>Methanobacteriota</taxon>
        <taxon>Stenosarchaea group</taxon>
        <taxon>Halobacteria</taxon>
        <taxon>Halobacteriales</taxon>
        <taxon>Haloferacaceae</taxon>
        <taxon>Halobellus</taxon>
    </lineage>
</organism>
<dbReference type="AlphaFoldDB" id="A0A1H3KHA1"/>
<evidence type="ECO:0000313" key="2">
    <source>
        <dbReference type="Proteomes" id="UP000199170"/>
    </source>
</evidence>
<sequence length="86" mass="10138">MYPTDERILEHLSETSWATPKTIAKETHLEQIEIDEQYIQQRCEQLVDRELIAPVYDDMYEITSWGLAYLRGDLDAGTLPRWPVKN</sequence>
<name>A0A1H3KHA1_9EURY</name>
<accession>A0A1H3KHA1</accession>
<evidence type="ECO:0000313" key="1">
    <source>
        <dbReference type="EMBL" id="SDY51527.1"/>
    </source>
</evidence>
<dbReference type="Proteomes" id="UP000199170">
    <property type="component" value="Unassembled WGS sequence"/>
</dbReference>
<gene>
    <name evidence="1" type="ORF">SAMN04487946_11957</name>
</gene>
<reference evidence="2" key="1">
    <citation type="submission" date="2016-10" db="EMBL/GenBank/DDBJ databases">
        <authorList>
            <person name="Varghese N."/>
            <person name="Submissions S."/>
        </authorList>
    </citation>
    <scope>NUCLEOTIDE SEQUENCE [LARGE SCALE GENOMIC DNA]</scope>
    <source>
        <strain evidence="2">CGMCC 1.10118</strain>
    </source>
</reference>